<dbReference type="EMBL" id="GBRH01275305">
    <property type="protein sequence ID" value="JAD22590.1"/>
    <property type="molecule type" value="Transcribed_RNA"/>
</dbReference>
<evidence type="ECO:0000313" key="1">
    <source>
        <dbReference type="EMBL" id="JAD22590.1"/>
    </source>
</evidence>
<dbReference type="AlphaFoldDB" id="A0A0A8YAX1"/>
<accession>A0A0A8YAX1</accession>
<reference evidence="1" key="1">
    <citation type="submission" date="2014-09" db="EMBL/GenBank/DDBJ databases">
        <authorList>
            <person name="Magalhaes I.L.F."/>
            <person name="Oliveira U."/>
            <person name="Santos F.R."/>
            <person name="Vidigal T.H.D.A."/>
            <person name="Brescovit A.D."/>
            <person name="Santos A.J."/>
        </authorList>
    </citation>
    <scope>NUCLEOTIDE SEQUENCE</scope>
    <source>
        <tissue evidence="1">Shoot tissue taken approximately 20 cm above the soil surface</tissue>
    </source>
</reference>
<name>A0A0A8YAX1_ARUDO</name>
<proteinExistence type="predicted"/>
<sequence>MSKKKVKVQPYSLAKLKWHPEKGYGSRER</sequence>
<organism evidence="1">
    <name type="scientific">Arundo donax</name>
    <name type="common">Giant reed</name>
    <name type="synonym">Donax arundinaceus</name>
    <dbReference type="NCBI Taxonomy" id="35708"/>
    <lineage>
        <taxon>Eukaryota</taxon>
        <taxon>Viridiplantae</taxon>
        <taxon>Streptophyta</taxon>
        <taxon>Embryophyta</taxon>
        <taxon>Tracheophyta</taxon>
        <taxon>Spermatophyta</taxon>
        <taxon>Magnoliopsida</taxon>
        <taxon>Liliopsida</taxon>
        <taxon>Poales</taxon>
        <taxon>Poaceae</taxon>
        <taxon>PACMAD clade</taxon>
        <taxon>Arundinoideae</taxon>
        <taxon>Arundineae</taxon>
        <taxon>Arundo</taxon>
    </lineage>
</organism>
<reference evidence="1" key="2">
    <citation type="journal article" date="2015" name="Data Brief">
        <title>Shoot transcriptome of the giant reed, Arundo donax.</title>
        <authorList>
            <person name="Barrero R.A."/>
            <person name="Guerrero F.D."/>
            <person name="Moolhuijzen P."/>
            <person name="Goolsby J.A."/>
            <person name="Tidwell J."/>
            <person name="Bellgard S.E."/>
            <person name="Bellgard M.I."/>
        </authorList>
    </citation>
    <scope>NUCLEOTIDE SEQUENCE</scope>
    <source>
        <tissue evidence="1">Shoot tissue taken approximately 20 cm above the soil surface</tissue>
    </source>
</reference>
<protein>
    <submittedName>
        <fullName evidence="1">Uncharacterized protein</fullName>
    </submittedName>
</protein>